<dbReference type="SUPFAM" id="SSF52317">
    <property type="entry name" value="Class I glutamine amidotransferase-like"/>
    <property type="match status" value="1"/>
</dbReference>
<keyword evidence="1" id="KW-0812">Transmembrane</keyword>
<name>A0A518K1Y9_9BACT</name>
<dbReference type="InterPro" id="IPR029062">
    <property type="entry name" value="Class_I_gatase-like"/>
</dbReference>
<sequence length="746" mass="81928">MIFAADTRWEFQHAWPLPAWAMVLLFVAVAGWMTWLLIRQRLAWQRVLGLSVLRLSAVALLFGMLGGWRLSFFETELPDLILLVDDSASMQLPSGDSAGEAGIDRLTRARDLLAEPGRLETLGERYRLKLLAISDQMRPVDALQDLQAQGLSSRLGDGLLQIANAQRGRSTAAIVLLSDGVVTEGVALRVAADQLASQNIPLWTVGIGGEQSPPELAIDEVIADDHAFLGDEVQVRVLLRGSAPPGSEVAVELRDRDSEAVLDRRQVRMEAASTRTVVPLRFSANRPGPWNLEVVAPPIAGEIFTDNNRKPMRVVVRDEPIGVLLIAQQPSYEFRFLKHLLERAQGQGAAAENLIRLTSVLQDGDPRYAEQDRSAATLPPVKASDLQALDVVILCDADIDQLGDLMIDQIDNLVRSQGTGLVVVAGPENRLAARGSAWDHLMPVKLEDLKAPTGLQSRPLTVFRTRLGEASGELPLPAGIRWSDLPPFYWLLRAPAVKPAAQVVLATDETGKEVAPTPVIVTQIVGAGQVWLQLSDESFRWLSGSSIHNLHERYWLQVIRQLARRKRIDTIDRAVLQVSGTRFTQGQSVEIELALPAAEPRRQARVAIRSPDDPPRLETLYPSSDPQRLRGTVSDLPAGDYWIELIDPVFESPPEPVALRIETPSIEIADGRAALLALDEASQISGGKMLSVAQATGSLWSSLPVGRAIRLRELPSRPIWNHWIVAAIVVGLLSGEWILRRRWGLA</sequence>
<dbReference type="PANTHER" id="PTHR37947:SF1">
    <property type="entry name" value="BLL2462 PROTEIN"/>
    <property type="match status" value="1"/>
</dbReference>
<dbReference type="InterPro" id="IPR036465">
    <property type="entry name" value="vWFA_dom_sf"/>
</dbReference>
<organism evidence="2 3">
    <name type="scientific">Rosistilla carotiformis</name>
    <dbReference type="NCBI Taxonomy" id="2528017"/>
    <lineage>
        <taxon>Bacteria</taxon>
        <taxon>Pseudomonadati</taxon>
        <taxon>Planctomycetota</taxon>
        <taxon>Planctomycetia</taxon>
        <taxon>Pirellulales</taxon>
        <taxon>Pirellulaceae</taxon>
        <taxon>Rosistilla</taxon>
    </lineage>
</organism>
<feature type="transmembrane region" description="Helical" evidence="1">
    <location>
        <begin position="720"/>
        <end position="739"/>
    </location>
</feature>
<evidence type="ECO:0008006" key="4">
    <source>
        <dbReference type="Google" id="ProtNLM"/>
    </source>
</evidence>
<dbReference type="EMBL" id="CP036348">
    <property type="protein sequence ID" value="QDV71787.1"/>
    <property type="molecule type" value="Genomic_DNA"/>
</dbReference>
<protein>
    <recommendedName>
        <fullName evidence="4">VWFA domain-containing protein</fullName>
    </recommendedName>
</protein>
<dbReference type="AlphaFoldDB" id="A0A518K1Y9"/>
<dbReference type="OrthoDB" id="252901at2"/>
<dbReference type="CDD" id="cd00198">
    <property type="entry name" value="vWFA"/>
    <property type="match status" value="1"/>
</dbReference>
<feature type="transmembrane region" description="Helical" evidence="1">
    <location>
        <begin position="47"/>
        <end position="68"/>
    </location>
</feature>
<evidence type="ECO:0000256" key="1">
    <source>
        <dbReference type="SAM" id="Phobius"/>
    </source>
</evidence>
<dbReference type="KEGG" id="rcf:Poly24_55270"/>
<keyword evidence="1" id="KW-0472">Membrane</keyword>
<feature type="transmembrane region" description="Helical" evidence="1">
    <location>
        <begin position="17"/>
        <end position="38"/>
    </location>
</feature>
<keyword evidence="3" id="KW-1185">Reference proteome</keyword>
<dbReference type="Gene3D" id="3.40.50.880">
    <property type="match status" value="1"/>
</dbReference>
<evidence type="ECO:0000313" key="3">
    <source>
        <dbReference type="Proteomes" id="UP000315082"/>
    </source>
</evidence>
<evidence type="ECO:0000313" key="2">
    <source>
        <dbReference type="EMBL" id="QDV71787.1"/>
    </source>
</evidence>
<dbReference type="Proteomes" id="UP000315082">
    <property type="component" value="Chromosome"/>
</dbReference>
<dbReference type="RefSeq" id="WP_145102482.1">
    <property type="nucleotide sequence ID" value="NZ_CP036348.1"/>
</dbReference>
<dbReference type="Gene3D" id="3.40.50.410">
    <property type="entry name" value="von Willebrand factor, type A domain"/>
    <property type="match status" value="1"/>
</dbReference>
<accession>A0A518K1Y9</accession>
<reference evidence="2 3" key="1">
    <citation type="submission" date="2019-02" db="EMBL/GenBank/DDBJ databases">
        <title>Deep-cultivation of Planctomycetes and their phenomic and genomic characterization uncovers novel biology.</title>
        <authorList>
            <person name="Wiegand S."/>
            <person name="Jogler M."/>
            <person name="Boedeker C."/>
            <person name="Pinto D."/>
            <person name="Vollmers J."/>
            <person name="Rivas-Marin E."/>
            <person name="Kohn T."/>
            <person name="Peeters S.H."/>
            <person name="Heuer A."/>
            <person name="Rast P."/>
            <person name="Oberbeckmann S."/>
            <person name="Bunk B."/>
            <person name="Jeske O."/>
            <person name="Meyerdierks A."/>
            <person name="Storesund J.E."/>
            <person name="Kallscheuer N."/>
            <person name="Luecker S."/>
            <person name="Lage O.M."/>
            <person name="Pohl T."/>
            <person name="Merkel B.J."/>
            <person name="Hornburger P."/>
            <person name="Mueller R.-W."/>
            <person name="Bruemmer F."/>
            <person name="Labrenz M."/>
            <person name="Spormann A.M."/>
            <person name="Op den Camp H."/>
            <person name="Overmann J."/>
            <person name="Amann R."/>
            <person name="Jetten M.S.M."/>
            <person name="Mascher T."/>
            <person name="Medema M.H."/>
            <person name="Devos D.P."/>
            <person name="Kaster A.-K."/>
            <person name="Ovreas L."/>
            <person name="Rohde M."/>
            <person name="Galperin M.Y."/>
            <person name="Jogler C."/>
        </authorList>
    </citation>
    <scope>NUCLEOTIDE SEQUENCE [LARGE SCALE GENOMIC DNA]</scope>
    <source>
        <strain evidence="2 3">Poly24</strain>
    </source>
</reference>
<proteinExistence type="predicted"/>
<dbReference type="PANTHER" id="PTHR37947">
    <property type="entry name" value="BLL2462 PROTEIN"/>
    <property type="match status" value="1"/>
</dbReference>
<gene>
    <name evidence="2" type="ORF">Poly24_55270</name>
</gene>
<keyword evidence="1" id="KW-1133">Transmembrane helix</keyword>
<dbReference type="SUPFAM" id="SSF53300">
    <property type="entry name" value="vWA-like"/>
    <property type="match status" value="1"/>
</dbReference>